<reference evidence="1" key="1">
    <citation type="submission" date="2015-12" db="EMBL/GenBank/DDBJ databases">
        <title>Gene expression during late stages of embryo sac development: a critical building block for successful pollen-pistil interactions.</title>
        <authorList>
            <person name="Liu Y."/>
            <person name="Joly V."/>
            <person name="Sabar M."/>
            <person name="Matton D.P."/>
        </authorList>
    </citation>
    <scope>NUCLEOTIDE SEQUENCE</scope>
</reference>
<accession>A0A0V0H7W8</accession>
<name>A0A0V0H7W8_SOLCH</name>
<proteinExistence type="predicted"/>
<sequence>MHITQGRKEYTVCASYTIGNISYMGFLLDEILHEACQEILFTETTSYASFLQPNLLLRTHSAHSPSNTCGGQPISFLCIL</sequence>
<organism evidence="1">
    <name type="scientific">Solanum chacoense</name>
    <name type="common">Chaco potato</name>
    <dbReference type="NCBI Taxonomy" id="4108"/>
    <lineage>
        <taxon>Eukaryota</taxon>
        <taxon>Viridiplantae</taxon>
        <taxon>Streptophyta</taxon>
        <taxon>Embryophyta</taxon>
        <taxon>Tracheophyta</taxon>
        <taxon>Spermatophyta</taxon>
        <taxon>Magnoliopsida</taxon>
        <taxon>eudicotyledons</taxon>
        <taxon>Gunneridae</taxon>
        <taxon>Pentapetalae</taxon>
        <taxon>asterids</taxon>
        <taxon>lamiids</taxon>
        <taxon>Solanales</taxon>
        <taxon>Solanaceae</taxon>
        <taxon>Solanoideae</taxon>
        <taxon>Solaneae</taxon>
        <taxon>Solanum</taxon>
    </lineage>
</organism>
<dbReference type="AlphaFoldDB" id="A0A0V0H7W8"/>
<dbReference type="EMBL" id="GEDG01023744">
    <property type="protein sequence ID" value="JAP16501.1"/>
    <property type="molecule type" value="Transcribed_RNA"/>
</dbReference>
<evidence type="ECO:0000313" key="1">
    <source>
        <dbReference type="EMBL" id="JAP16501.1"/>
    </source>
</evidence>
<protein>
    <submittedName>
        <fullName evidence="1">Putative ovule protein</fullName>
    </submittedName>
</protein>